<dbReference type="Pfam" id="PF00092">
    <property type="entry name" value="VWA"/>
    <property type="match status" value="1"/>
</dbReference>
<dbReference type="SUPFAM" id="SSF53300">
    <property type="entry name" value="vWA-like"/>
    <property type="match status" value="1"/>
</dbReference>
<dbReference type="InterPro" id="IPR002035">
    <property type="entry name" value="VWF_A"/>
</dbReference>
<gene>
    <name evidence="2" type="ORF">MNBD_ALPHA12-2031</name>
</gene>
<dbReference type="PROSITE" id="PS50234">
    <property type="entry name" value="VWFA"/>
    <property type="match status" value="1"/>
</dbReference>
<dbReference type="InterPro" id="IPR036465">
    <property type="entry name" value="vWFA_dom_sf"/>
</dbReference>
<sequence length="654" mass="69790">MNNSGVFVGFFSFLRQAGIVLGLGFLMSAPTIAQERMMIVMDGSGSMWGQINGVTKLEIARQTLRQVLAGVPDAMELGLIAYGHRQKGNCGDIELIVKPAPGTGAQIASEVDKMRFLGKTPLGAAVKFAAEKLRYTEERSTVVLITDGLETCGVKICELAKALEEAGVDFTAHVVGFGLSKEEGRQISCLAEETGGRYFAANDAAELVAALNQTVAATISEVRLIAKDQDDNQVAGVELDWKVSDSSGNIVFETRGTTAKSALKPGEYSVAVSGPDIAGGAQFTVGKENGDQVIYVPVELNLLEASLDAPDQVAAGAQFAVSWQGPDDERDYVTIVKPETREGGFINYAYTKQGSPAEIEAPDELGVYQLRYVHGPSDKTLATRKITVTAVSASLEAPDEIFAGAEFKVDWTGPNNRRDYITIVAAGADEGDYNDYAYTSNGSPAKIEAPEAPGDYEVRYVLGQSDSTLASLPISVKPVSASLEAPDEIFAGSEFKVVWTGPNNRRDYITIVELGADEGEYNDYAYTRNGSPAKIAAPQALGKYEVRYVLGQSDKTLAFIAVNLVAASAVLSAPESVVAGEVVEVIWSGPANRNDFIEIVEAGASPDARPLSKARTSQGSPLSLFAPDEAGQYEIRYKMRNNGRVLARVALNVE</sequence>
<proteinExistence type="predicted"/>
<dbReference type="SMART" id="SM00327">
    <property type="entry name" value="VWA"/>
    <property type="match status" value="1"/>
</dbReference>
<name>A0A3B0TQ05_9ZZZZ</name>
<protein>
    <submittedName>
        <fullName evidence="2">von Willebrand factor type A domain protein</fullName>
    </submittedName>
</protein>
<evidence type="ECO:0000313" key="2">
    <source>
        <dbReference type="EMBL" id="VAW14309.1"/>
    </source>
</evidence>
<dbReference type="AlphaFoldDB" id="A0A3B0TQ05"/>
<evidence type="ECO:0000259" key="1">
    <source>
        <dbReference type="PROSITE" id="PS50234"/>
    </source>
</evidence>
<accession>A0A3B0TQ05</accession>
<feature type="domain" description="VWFA" evidence="1">
    <location>
        <begin position="36"/>
        <end position="219"/>
    </location>
</feature>
<dbReference type="EMBL" id="UOEO01000007">
    <property type="protein sequence ID" value="VAW14309.1"/>
    <property type="molecule type" value="Genomic_DNA"/>
</dbReference>
<reference evidence="2" key="1">
    <citation type="submission" date="2018-06" db="EMBL/GenBank/DDBJ databases">
        <authorList>
            <person name="Zhirakovskaya E."/>
        </authorList>
    </citation>
    <scope>NUCLEOTIDE SEQUENCE</scope>
</reference>
<organism evidence="2">
    <name type="scientific">hydrothermal vent metagenome</name>
    <dbReference type="NCBI Taxonomy" id="652676"/>
    <lineage>
        <taxon>unclassified sequences</taxon>
        <taxon>metagenomes</taxon>
        <taxon>ecological metagenomes</taxon>
    </lineage>
</organism>
<dbReference type="Gene3D" id="3.40.50.410">
    <property type="entry name" value="von Willebrand factor, type A domain"/>
    <property type="match status" value="1"/>
</dbReference>